<accession>A0A2G8L5W5</accession>
<feature type="compositionally biased region" description="Polar residues" evidence="3">
    <location>
        <begin position="322"/>
        <end position="333"/>
    </location>
</feature>
<dbReference type="InterPro" id="IPR033979">
    <property type="entry name" value="MINDY_domain"/>
</dbReference>
<keyword evidence="2" id="KW-0788">Thiol protease</keyword>
<dbReference type="GO" id="GO:0006508">
    <property type="term" value="P:proteolysis"/>
    <property type="evidence" value="ECO:0007669"/>
    <property type="project" value="UniProtKB-KW"/>
</dbReference>
<comment type="catalytic activity">
    <reaction evidence="2">
        <text>Thiol-dependent hydrolysis of ester, thioester, amide, peptide and isopeptide bonds formed by the C-terminal Gly of ubiquitin (a 76-residue protein attached to proteins as an intracellular targeting signal).</text>
        <dbReference type="EC" id="3.4.19.12"/>
    </reaction>
</comment>
<protein>
    <recommendedName>
        <fullName evidence="2">Ubiquitin carboxyl-terminal hydrolase</fullName>
        <ecNumber evidence="2">3.4.19.12</ecNumber>
    </recommendedName>
</protein>
<comment type="function">
    <text evidence="2">Hydrolase that can specifically remove 'Lys-48'-linked conjugated ubiquitin from proteins. Has exodeubiquitinase activity and has a preference for long polyubiquitin chains. May play a regulatory role at the level of protein turnover.</text>
</comment>
<dbReference type="GO" id="GO:0036435">
    <property type="term" value="F:K48-linked polyubiquitin modification-dependent protein binding"/>
    <property type="evidence" value="ECO:0007669"/>
    <property type="project" value="UniProtKB-UniRule"/>
</dbReference>
<feature type="domain" description="MINDY deubiquitinase" evidence="4">
    <location>
        <begin position="55"/>
        <end position="288"/>
    </location>
</feature>
<evidence type="ECO:0000256" key="3">
    <source>
        <dbReference type="SAM" id="MobiDB-lite"/>
    </source>
</evidence>
<keyword evidence="2" id="KW-0833">Ubl conjugation pathway</keyword>
<evidence type="ECO:0000313" key="5">
    <source>
        <dbReference type="EMBL" id="PIK55652.1"/>
    </source>
</evidence>
<comment type="caution">
    <text evidence="5">The sequence shown here is derived from an EMBL/GenBank/DDBJ whole genome shotgun (WGS) entry which is preliminary data.</text>
</comment>
<dbReference type="GO" id="GO:0071108">
    <property type="term" value="P:protein K48-linked deubiquitination"/>
    <property type="evidence" value="ECO:0007669"/>
    <property type="project" value="TreeGrafter"/>
</dbReference>
<keyword evidence="2" id="KW-0378">Hydrolase</keyword>
<dbReference type="Proteomes" id="UP000230750">
    <property type="component" value="Unassembled WGS sequence"/>
</dbReference>
<dbReference type="GO" id="GO:0004843">
    <property type="term" value="F:cysteine-type deubiquitinase activity"/>
    <property type="evidence" value="ECO:0007669"/>
    <property type="project" value="UniProtKB-UniRule"/>
</dbReference>
<dbReference type="GO" id="GO:0005829">
    <property type="term" value="C:cytosol"/>
    <property type="evidence" value="ECO:0007669"/>
    <property type="project" value="TreeGrafter"/>
</dbReference>
<dbReference type="Pfam" id="PF04424">
    <property type="entry name" value="MINDY_DUB"/>
    <property type="match status" value="1"/>
</dbReference>
<keyword evidence="2" id="KW-0645">Protease</keyword>
<proteinExistence type="inferred from homology"/>
<feature type="compositionally biased region" description="Low complexity" evidence="3">
    <location>
        <begin position="365"/>
        <end position="381"/>
    </location>
</feature>
<dbReference type="GO" id="GO:0016807">
    <property type="term" value="F:cysteine-type carboxypeptidase activity"/>
    <property type="evidence" value="ECO:0007669"/>
    <property type="project" value="TreeGrafter"/>
</dbReference>
<evidence type="ECO:0000256" key="2">
    <source>
        <dbReference type="RuleBase" id="RU367139"/>
    </source>
</evidence>
<gene>
    <name evidence="5" type="ORF">BSL78_07423</name>
</gene>
<organism evidence="5 6">
    <name type="scientific">Stichopus japonicus</name>
    <name type="common">Sea cucumber</name>
    <dbReference type="NCBI Taxonomy" id="307972"/>
    <lineage>
        <taxon>Eukaryota</taxon>
        <taxon>Metazoa</taxon>
        <taxon>Echinodermata</taxon>
        <taxon>Eleutherozoa</taxon>
        <taxon>Echinozoa</taxon>
        <taxon>Holothuroidea</taxon>
        <taxon>Aspidochirotacea</taxon>
        <taxon>Aspidochirotida</taxon>
        <taxon>Stichopodidae</taxon>
        <taxon>Apostichopus</taxon>
    </lineage>
</organism>
<dbReference type="GO" id="GO:0071944">
    <property type="term" value="C:cell periphery"/>
    <property type="evidence" value="ECO:0007669"/>
    <property type="project" value="TreeGrafter"/>
</dbReference>
<evidence type="ECO:0000259" key="4">
    <source>
        <dbReference type="Pfam" id="PF04424"/>
    </source>
</evidence>
<dbReference type="AlphaFoldDB" id="A0A2G8L5W5"/>
<dbReference type="EC" id="3.4.19.12" evidence="2"/>
<dbReference type="STRING" id="307972.A0A2G8L5W5"/>
<dbReference type="GO" id="GO:0140934">
    <property type="term" value="F:histone deubiquitinase activity"/>
    <property type="evidence" value="ECO:0007669"/>
    <property type="project" value="UniProtKB-UniRule"/>
</dbReference>
<keyword evidence="6" id="KW-1185">Reference proteome</keyword>
<dbReference type="OrthoDB" id="10261212at2759"/>
<feature type="region of interest" description="Disordered" evidence="3">
    <location>
        <begin position="365"/>
        <end position="424"/>
    </location>
</feature>
<dbReference type="PANTHER" id="PTHR18063">
    <property type="entry name" value="NF-E2 INDUCIBLE PROTEIN"/>
    <property type="match status" value="1"/>
</dbReference>
<feature type="region of interest" description="Disordered" evidence="3">
    <location>
        <begin position="322"/>
        <end position="342"/>
    </location>
</feature>
<comment type="similarity">
    <text evidence="1 2">Belongs to the MINDY deubiquitinase family. FAM63 subfamily.</text>
</comment>
<dbReference type="EMBL" id="MRZV01000206">
    <property type="protein sequence ID" value="PIK55652.1"/>
    <property type="molecule type" value="Genomic_DNA"/>
</dbReference>
<dbReference type="GO" id="GO:1990380">
    <property type="term" value="F:K48-linked deubiquitinase activity"/>
    <property type="evidence" value="ECO:0007669"/>
    <property type="project" value="UniProtKB-UniRule"/>
</dbReference>
<name>A0A2G8L5W5_STIJA</name>
<sequence length="448" mass="49132">MEGLPQTSDSTGIVDPESLKEIQQRDGEYECSLFAESSERYEAATASPRHDQPVQEYHLKWVDWNNRKTPIVTQNENGPCPLIAILNVLLLRAVIEIPEGVEIVTATQLINYLGNTILQRIPEDATEAVRKNFEKNMSDAMEIVSKLQTGLDVNVRFTGLYHGWLYDPQNTELISAVGTCSYNQLVEKIIESKNSEEGLEQHQGLVAENFLQTSAAQLTYHGLCELNSTIENNQLCVLFRNNHFSTLCKHDDVLYILVTDQGFLTASNVVWESLSNVEGDSLFYDGAFQRCLPNIKPVLDAASPMSMEQQIDSDFLVALSMQEDQPSSKSQAPPQVEPSDDTNLTDQELAMKLQEEEDLQAARMVQEQEQAAAAAGADQQAGAGGGGAGQQRQVDDRQANGAGGGGAGGQPPQQRQGRREPRCKLPLHAPVVAFGISSVLEGSTENDL</sequence>
<evidence type="ECO:0000256" key="1">
    <source>
        <dbReference type="ARBA" id="ARBA00006616"/>
    </source>
</evidence>
<evidence type="ECO:0000313" key="6">
    <source>
        <dbReference type="Proteomes" id="UP000230750"/>
    </source>
</evidence>
<dbReference type="InterPro" id="IPR007518">
    <property type="entry name" value="MINDY"/>
</dbReference>
<reference evidence="5 6" key="1">
    <citation type="journal article" date="2017" name="PLoS Biol.">
        <title>The sea cucumber genome provides insights into morphological evolution and visceral regeneration.</title>
        <authorList>
            <person name="Zhang X."/>
            <person name="Sun L."/>
            <person name="Yuan J."/>
            <person name="Sun Y."/>
            <person name="Gao Y."/>
            <person name="Zhang L."/>
            <person name="Li S."/>
            <person name="Dai H."/>
            <person name="Hamel J.F."/>
            <person name="Liu C."/>
            <person name="Yu Y."/>
            <person name="Liu S."/>
            <person name="Lin W."/>
            <person name="Guo K."/>
            <person name="Jin S."/>
            <person name="Xu P."/>
            <person name="Storey K.B."/>
            <person name="Huan P."/>
            <person name="Zhang T."/>
            <person name="Zhou Y."/>
            <person name="Zhang J."/>
            <person name="Lin C."/>
            <person name="Li X."/>
            <person name="Xing L."/>
            <person name="Huo D."/>
            <person name="Sun M."/>
            <person name="Wang L."/>
            <person name="Mercier A."/>
            <person name="Li F."/>
            <person name="Yang H."/>
            <person name="Xiang J."/>
        </authorList>
    </citation>
    <scope>NUCLEOTIDE SEQUENCE [LARGE SCALE GENOMIC DNA]</scope>
    <source>
        <strain evidence="5">Shaxun</strain>
        <tissue evidence="5">Muscle</tissue>
    </source>
</reference>
<dbReference type="PANTHER" id="PTHR18063:SF6">
    <property type="entry name" value="UBIQUITIN CARBOXYL-TERMINAL HYDROLASE"/>
    <property type="match status" value="1"/>
</dbReference>